<keyword evidence="3" id="KW-1185">Reference proteome</keyword>
<dbReference type="Proteomes" id="UP001066276">
    <property type="component" value="Chromosome 12"/>
</dbReference>
<name>A0AAV7KXA4_PLEWA</name>
<dbReference type="EMBL" id="JANPWB010000016">
    <property type="protein sequence ID" value="KAJ1082684.1"/>
    <property type="molecule type" value="Genomic_DNA"/>
</dbReference>
<feature type="region of interest" description="Disordered" evidence="1">
    <location>
        <begin position="1"/>
        <end position="50"/>
    </location>
</feature>
<proteinExistence type="predicted"/>
<comment type="caution">
    <text evidence="2">The sequence shown here is derived from an EMBL/GenBank/DDBJ whole genome shotgun (WGS) entry which is preliminary data.</text>
</comment>
<protein>
    <submittedName>
        <fullName evidence="2">Uncharacterized protein</fullName>
    </submittedName>
</protein>
<accession>A0AAV7KXA4</accession>
<sequence length="76" mass="8609">MRGTTPGATLCDTMRPTRLTHQSRKVRGRTSPAVRSSQARPSASDIMRRRPRQLLHRISRQHLHLRSAALPGEMRG</sequence>
<evidence type="ECO:0000313" key="2">
    <source>
        <dbReference type="EMBL" id="KAJ1082684.1"/>
    </source>
</evidence>
<evidence type="ECO:0000256" key="1">
    <source>
        <dbReference type="SAM" id="MobiDB-lite"/>
    </source>
</evidence>
<reference evidence="2" key="1">
    <citation type="journal article" date="2022" name="bioRxiv">
        <title>Sequencing and chromosome-scale assembly of the giantPleurodeles waltlgenome.</title>
        <authorList>
            <person name="Brown T."/>
            <person name="Elewa A."/>
            <person name="Iarovenko S."/>
            <person name="Subramanian E."/>
            <person name="Araus A.J."/>
            <person name="Petzold A."/>
            <person name="Susuki M."/>
            <person name="Suzuki K.-i.T."/>
            <person name="Hayashi T."/>
            <person name="Toyoda A."/>
            <person name="Oliveira C."/>
            <person name="Osipova E."/>
            <person name="Leigh N.D."/>
            <person name="Simon A."/>
            <person name="Yun M.H."/>
        </authorList>
    </citation>
    <scope>NUCLEOTIDE SEQUENCE</scope>
    <source>
        <strain evidence="2">20211129_DDA</strain>
        <tissue evidence="2">Liver</tissue>
    </source>
</reference>
<dbReference type="AlphaFoldDB" id="A0AAV7KXA4"/>
<evidence type="ECO:0000313" key="3">
    <source>
        <dbReference type="Proteomes" id="UP001066276"/>
    </source>
</evidence>
<gene>
    <name evidence="2" type="ORF">NDU88_002849</name>
</gene>
<organism evidence="2 3">
    <name type="scientific">Pleurodeles waltl</name>
    <name type="common">Iberian ribbed newt</name>
    <dbReference type="NCBI Taxonomy" id="8319"/>
    <lineage>
        <taxon>Eukaryota</taxon>
        <taxon>Metazoa</taxon>
        <taxon>Chordata</taxon>
        <taxon>Craniata</taxon>
        <taxon>Vertebrata</taxon>
        <taxon>Euteleostomi</taxon>
        <taxon>Amphibia</taxon>
        <taxon>Batrachia</taxon>
        <taxon>Caudata</taxon>
        <taxon>Salamandroidea</taxon>
        <taxon>Salamandridae</taxon>
        <taxon>Pleurodelinae</taxon>
        <taxon>Pleurodeles</taxon>
    </lineage>
</organism>